<dbReference type="EMBL" id="SLZZ01000018">
    <property type="protein sequence ID" value="TCS77294.1"/>
    <property type="molecule type" value="Genomic_DNA"/>
</dbReference>
<sequence>MKKIEHMTEEELNNQLKTIGEERENFERDMKKMQEAWEEENFKAARRYQRWEEMRERFSPEDTRMRNFINAHQNLMNAMKKRQQEISENAKTTYDKMQREWDMQEEDIFLQMCKLQEDRDKG</sequence>
<evidence type="ECO:0000256" key="2">
    <source>
        <dbReference type="SAM" id="MobiDB-lite"/>
    </source>
</evidence>
<reference evidence="3 4" key="1">
    <citation type="submission" date="2019-03" db="EMBL/GenBank/DDBJ databases">
        <title>Genomic Encyclopedia of Type Strains, Phase IV (KMG-IV): sequencing the most valuable type-strain genomes for metagenomic binning, comparative biology and taxonomic classification.</title>
        <authorList>
            <person name="Goeker M."/>
        </authorList>
    </citation>
    <scope>NUCLEOTIDE SEQUENCE [LARGE SCALE GENOMIC DNA]</scope>
    <source>
        <strain evidence="3 4">DSM 29489</strain>
    </source>
</reference>
<evidence type="ECO:0000313" key="4">
    <source>
        <dbReference type="Proteomes" id="UP000295726"/>
    </source>
</evidence>
<proteinExistence type="predicted"/>
<comment type="caution">
    <text evidence="3">The sequence shown here is derived from an EMBL/GenBank/DDBJ whole genome shotgun (WGS) entry which is preliminary data.</text>
</comment>
<accession>A0A4R3K3K1</accession>
<dbReference type="Proteomes" id="UP000295726">
    <property type="component" value="Unassembled WGS sequence"/>
</dbReference>
<gene>
    <name evidence="3" type="ORF">EDD59_11823</name>
</gene>
<keyword evidence="4" id="KW-1185">Reference proteome</keyword>
<dbReference type="RefSeq" id="WP_132382290.1">
    <property type="nucleotide sequence ID" value="NZ_DAIPCY010000044.1"/>
</dbReference>
<protein>
    <submittedName>
        <fullName evidence="3">Uncharacterized protein</fullName>
    </submittedName>
</protein>
<evidence type="ECO:0000313" key="3">
    <source>
        <dbReference type="EMBL" id="TCS77294.1"/>
    </source>
</evidence>
<evidence type="ECO:0000256" key="1">
    <source>
        <dbReference type="SAM" id="Coils"/>
    </source>
</evidence>
<dbReference type="AlphaFoldDB" id="A0A4R3K3K1"/>
<feature type="coiled-coil region" evidence="1">
    <location>
        <begin position="69"/>
        <end position="100"/>
    </location>
</feature>
<keyword evidence="1" id="KW-0175">Coiled coil</keyword>
<name>A0A4R3K3K1_9FIRM</name>
<organism evidence="3 4">
    <name type="scientific">Muricomes intestini</name>
    <dbReference type="NCBI Taxonomy" id="1796634"/>
    <lineage>
        <taxon>Bacteria</taxon>
        <taxon>Bacillati</taxon>
        <taxon>Bacillota</taxon>
        <taxon>Clostridia</taxon>
        <taxon>Lachnospirales</taxon>
        <taxon>Lachnospiraceae</taxon>
        <taxon>Muricomes</taxon>
    </lineage>
</organism>
<feature type="region of interest" description="Disordered" evidence="2">
    <location>
        <begin position="1"/>
        <end position="21"/>
    </location>
</feature>